<comment type="pathway">
    <text evidence="2">Cofactor biosynthesis; biotin biosynthesis.</text>
</comment>
<dbReference type="SUPFAM" id="SSF53383">
    <property type="entry name" value="PLP-dependent transferases"/>
    <property type="match status" value="1"/>
</dbReference>
<reference evidence="9 10" key="1">
    <citation type="submission" date="2020-07" db="EMBL/GenBank/DDBJ databases">
        <title>The yeast mating-type switching endonuclease HO is a domesticated member of an unorthodox homing genetic element family.</title>
        <authorList>
            <person name="Coughlan A.Y."/>
            <person name="Lombardi L."/>
            <person name="Braun-Galleani S."/>
            <person name="Martos A.R."/>
            <person name="Galeote V."/>
            <person name="Bigey F."/>
            <person name="Dequin S."/>
            <person name="Byrne K.P."/>
            <person name="Wolfe K.H."/>
        </authorList>
    </citation>
    <scope>NUCLEOTIDE SEQUENCE [LARGE SCALE GENOMIC DNA]</scope>
    <source>
        <strain evidence="9 10">NRRL Y-6702</strain>
    </source>
</reference>
<keyword evidence="5" id="KW-0949">S-adenosyl-L-methionine</keyword>
<dbReference type="Pfam" id="PF00202">
    <property type="entry name" value="Aminotran_3"/>
    <property type="match status" value="1"/>
</dbReference>
<evidence type="ECO:0000256" key="8">
    <source>
        <dbReference type="RuleBase" id="RU003560"/>
    </source>
</evidence>
<protein>
    <submittedName>
        <fullName evidence="9">Uncharacterized protein</fullName>
    </submittedName>
</protein>
<name>A0A7H9B1K8_ZYGMR</name>
<dbReference type="CDD" id="cd00610">
    <property type="entry name" value="OAT_like"/>
    <property type="match status" value="1"/>
</dbReference>
<dbReference type="AlphaFoldDB" id="A0A7H9B1K8"/>
<evidence type="ECO:0000256" key="1">
    <source>
        <dbReference type="ARBA" id="ARBA00001933"/>
    </source>
</evidence>
<dbReference type="HAMAP" id="MF_00834">
    <property type="entry name" value="BioA"/>
    <property type="match status" value="1"/>
</dbReference>
<dbReference type="UniPathway" id="UPA00078"/>
<keyword evidence="3" id="KW-0032">Aminotransferase</keyword>
<evidence type="ECO:0000256" key="5">
    <source>
        <dbReference type="ARBA" id="ARBA00022691"/>
    </source>
</evidence>
<proteinExistence type="inferred from homology"/>
<dbReference type="Gene3D" id="3.40.640.10">
    <property type="entry name" value="Type I PLP-dependent aspartate aminotransferase-like (Major domain)"/>
    <property type="match status" value="1"/>
</dbReference>
<evidence type="ECO:0000313" key="10">
    <source>
        <dbReference type="Proteomes" id="UP000509704"/>
    </source>
</evidence>
<accession>A0A7H9B1K8</accession>
<dbReference type="Proteomes" id="UP000509704">
    <property type="component" value="Chromosome 3"/>
</dbReference>
<dbReference type="OrthoDB" id="425114at2759"/>
<dbReference type="KEGG" id="zmk:HG535_0C06290"/>
<dbReference type="NCBIfam" id="TIGR00508">
    <property type="entry name" value="bioA"/>
    <property type="match status" value="1"/>
</dbReference>
<comment type="cofactor">
    <cofactor evidence="1">
        <name>pyridoxal 5'-phosphate</name>
        <dbReference type="ChEBI" id="CHEBI:597326"/>
    </cofactor>
</comment>
<dbReference type="InterPro" id="IPR005815">
    <property type="entry name" value="BioA"/>
</dbReference>
<dbReference type="PANTHER" id="PTHR42684:SF3">
    <property type="entry name" value="ADENOSYLMETHIONINE-8-AMINO-7-OXONONANOATE AMINOTRANSFERASE"/>
    <property type="match status" value="1"/>
</dbReference>
<dbReference type="RefSeq" id="XP_037144002.1">
    <property type="nucleotide sequence ID" value="XM_037288107.1"/>
</dbReference>
<dbReference type="GO" id="GO:0004141">
    <property type="term" value="F:dethiobiotin synthase activity"/>
    <property type="evidence" value="ECO:0007669"/>
    <property type="project" value="TreeGrafter"/>
</dbReference>
<evidence type="ECO:0000313" key="9">
    <source>
        <dbReference type="EMBL" id="QLG72274.1"/>
    </source>
</evidence>
<dbReference type="GeneID" id="59235972"/>
<dbReference type="PANTHER" id="PTHR42684">
    <property type="entry name" value="ADENOSYLMETHIONINE-8-AMINO-7-OXONONANOATE AMINOTRANSFERASE"/>
    <property type="match status" value="1"/>
</dbReference>
<evidence type="ECO:0000256" key="4">
    <source>
        <dbReference type="ARBA" id="ARBA00022679"/>
    </source>
</evidence>
<evidence type="ECO:0000256" key="2">
    <source>
        <dbReference type="ARBA" id="ARBA00004746"/>
    </source>
</evidence>
<dbReference type="EMBL" id="CP058606">
    <property type="protein sequence ID" value="QLG72274.1"/>
    <property type="molecule type" value="Genomic_DNA"/>
</dbReference>
<keyword evidence="7 8" id="KW-0663">Pyridoxal phosphate</keyword>
<dbReference type="GO" id="GO:0004015">
    <property type="term" value="F:adenosylmethionine-8-amino-7-oxononanoate transaminase activity"/>
    <property type="evidence" value="ECO:0007669"/>
    <property type="project" value="InterPro"/>
</dbReference>
<dbReference type="InterPro" id="IPR015422">
    <property type="entry name" value="PyrdxlP-dep_Trfase_small"/>
</dbReference>
<keyword evidence="6" id="KW-0093">Biotin biosynthesis</keyword>
<keyword evidence="10" id="KW-1185">Reference proteome</keyword>
<evidence type="ECO:0000256" key="7">
    <source>
        <dbReference type="ARBA" id="ARBA00022898"/>
    </source>
</evidence>
<dbReference type="InterPro" id="IPR015421">
    <property type="entry name" value="PyrdxlP-dep_Trfase_major"/>
</dbReference>
<dbReference type="GO" id="GO:0005739">
    <property type="term" value="C:mitochondrion"/>
    <property type="evidence" value="ECO:0007669"/>
    <property type="project" value="TreeGrafter"/>
</dbReference>
<organism evidence="9 10">
    <name type="scientific">Zygotorulaspora mrakii</name>
    <name type="common">Zygosaccharomyces mrakii</name>
    <dbReference type="NCBI Taxonomy" id="42260"/>
    <lineage>
        <taxon>Eukaryota</taxon>
        <taxon>Fungi</taxon>
        <taxon>Dikarya</taxon>
        <taxon>Ascomycota</taxon>
        <taxon>Saccharomycotina</taxon>
        <taxon>Saccharomycetes</taxon>
        <taxon>Saccharomycetales</taxon>
        <taxon>Saccharomycetaceae</taxon>
        <taxon>Zygotorulaspora</taxon>
    </lineage>
</organism>
<dbReference type="GO" id="GO:0030170">
    <property type="term" value="F:pyridoxal phosphate binding"/>
    <property type="evidence" value="ECO:0007669"/>
    <property type="project" value="InterPro"/>
</dbReference>
<dbReference type="Gene3D" id="3.90.1150.10">
    <property type="entry name" value="Aspartate Aminotransferase, domain 1"/>
    <property type="match status" value="1"/>
</dbReference>
<evidence type="ECO:0000256" key="3">
    <source>
        <dbReference type="ARBA" id="ARBA00022576"/>
    </source>
</evidence>
<sequence>MANLKYTAEVADLLKFDKEHLWHPYTSMCNPLPVYPVASANGCVITLDTDSEEKYDLIEAMSSWWCMIHGYNNEELNAAIIDQTLKMSHVMFGGLTHKPAICLGQNILRILDQPQLQKVFFADSGSVAVEVAMKMALQYEFTVSNGSSRKNKFITIKNGYHGDTFGAMSVCDPVNSMHTLYKGYLAENIFVNAPTMLTTLPTSRICLMHPEVFSEATKWHQEDFEEFLKTVEEKHDQLCAVILEPLLQGAGGMRFYHPQFLIEVRKVCNFYKIPLIMDEIATGFGRTGAMFAFKHCGNYQNLLQIPPKEQVDVFPDILCLGKALTGGYMTLSAVVTTLEICNGISSPKSATRGSFMHGPTFMGNPLACSVANKSLEILLRGQWKDQVERIEAHLFEGLYLAITTDTNLMKYAVNSVRVCGAVGVVELKEEIDVEWFQKQFLSRKVYIRPFSKLCYIMPPYVISEGELEKVTRAIREVLFVYMRQKMNRNHD</sequence>
<comment type="similarity">
    <text evidence="8">Belongs to the class-III pyridoxal-phosphate-dependent aminotransferase family.</text>
</comment>
<keyword evidence="4" id="KW-0808">Transferase</keyword>
<dbReference type="InterPro" id="IPR005814">
    <property type="entry name" value="Aminotrans_3"/>
</dbReference>
<dbReference type="InterPro" id="IPR015424">
    <property type="entry name" value="PyrdxlP-dep_Trfase"/>
</dbReference>
<gene>
    <name evidence="9" type="ORF">HG535_0C06290</name>
</gene>
<dbReference type="GO" id="GO:0009102">
    <property type="term" value="P:biotin biosynthetic process"/>
    <property type="evidence" value="ECO:0007669"/>
    <property type="project" value="UniProtKB-UniPathway"/>
</dbReference>
<evidence type="ECO:0000256" key="6">
    <source>
        <dbReference type="ARBA" id="ARBA00022756"/>
    </source>
</evidence>